<evidence type="ECO:0000256" key="3">
    <source>
        <dbReference type="ARBA" id="ARBA00023163"/>
    </source>
</evidence>
<keyword evidence="3" id="KW-0804">Transcription</keyword>
<dbReference type="RefSeq" id="WP_116208135.1">
    <property type="nucleotide sequence ID" value="NZ_QUNR01000002.1"/>
</dbReference>
<evidence type="ECO:0000313" key="6">
    <source>
        <dbReference type="Proteomes" id="UP000256774"/>
    </source>
</evidence>
<reference evidence="5 6" key="1">
    <citation type="submission" date="2018-08" db="EMBL/GenBank/DDBJ databases">
        <title>Genomic Encyclopedia of Type Strains, Phase IV (KMG-IV): sequencing the most valuable type-strain genomes for metagenomic binning, comparative biology and taxonomic classification.</title>
        <authorList>
            <person name="Goeker M."/>
        </authorList>
    </citation>
    <scope>NUCLEOTIDE SEQUENCE [LARGE SCALE GENOMIC DNA]</scope>
    <source>
        <strain evidence="5 6">DSM 26022</strain>
    </source>
</reference>
<dbReference type="Gene3D" id="1.10.10.60">
    <property type="entry name" value="Homeodomain-like"/>
    <property type="match status" value="1"/>
</dbReference>
<dbReference type="SMART" id="SM00342">
    <property type="entry name" value="HTH_ARAC"/>
    <property type="match status" value="1"/>
</dbReference>
<evidence type="ECO:0000256" key="1">
    <source>
        <dbReference type="ARBA" id="ARBA00023015"/>
    </source>
</evidence>
<dbReference type="Proteomes" id="UP000256774">
    <property type="component" value="Unassembled WGS sequence"/>
</dbReference>
<gene>
    <name evidence="5" type="ORF">DFR26_1320</name>
</gene>
<dbReference type="GO" id="GO:0003700">
    <property type="term" value="F:DNA-binding transcription factor activity"/>
    <property type="evidence" value="ECO:0007669"/>
    <property type="project" value="InterPro"/>
</dbReference>
<sequence length="340" mass="37437">MSTQEKQMHPAAVCQVMINFAGHRSVDKASCLLGTGITEAALSSVEGLVSREQEMRLIENIILATPEGPALGFELGLQYSLATFGVWGFALRTSKTLRDAVLIGIRYLPLSTVYCQVALIDEGDDFGISLDPSSIPLHLRQFLLERDMATTINLIKELSLSGFSIKKLQFAGPPSIDTERIETLCGIKPIVGGKKNSITVSRAEADLPFANYDADLVLLLEAQCRLRLQRISASGVAGRVRQKLLGDLSLSCSLDDVATALAMSARTLRRKLEQEDTSFSDIVDEERRQIALLLLENSSMKMDELAAYLGFMDAGGFVRAFRRWLGCAPSEYRESTRRRI</sequence>
<organism evidence="5 6">
    <name type="scientific">Paraperlucidibaca baekdonensis</name>
    <dbReference type="NCBI Taxonomy" id="748120"/>
    <lineage>
        <taxon>Bacteria</taxon>
        <taxon>Pseudomonadati</taxon>
        <taxon>Pseudomonadota</taxon>
        <taxon>Gammaproteobacteria</taxon>
        <taxon>Moraxellales</taxon>
        <taxon>Moraxellaceae</taxon>
        <taxon>Paraperlucidibaca</taxon>
    </lineage>
</organism>
<dbReference type="PANTHER" id="PTHR47894:SF1">
    <property type="entry name" value="HTH-TYPE TRANSCRIPTIONAL REGULATOR VQSM"/>
    <property type="match status" value="1"/>
</dbReference>
<dbReference type="OrthoDB" id="6506763at2"/>
<dbReference type="Pfam" id="PF12625">
    <property type="entry name" value="Arabinose_bd"/>
    <property type="match status" value="1"/>
</dbReference>
<evidence type="ECO:0000256" key="2">
    <source>
        <dbReference type="ARBA" id="ARBA00023125"/>
    </source>
</evidence>
<dbReference type="InterPro" id="IPR032687">
    <property type="entry name" value="AraC-type_N"/>
</dbReference>
<dbReference type="GO" id="GO:0000976">
    <property type="term" value="F:transcription cis-regulatory region binding"/>
    <property type="evidence" value="ECO:0007669"/>
    <property type="project" value="TreeGrafter"/>
</dbReference>
<proteinExistence type="predicted"/>
<keyword evidence="2" id="KW-0238">DNA-binding</keyword>
<evidence type="ECO:0000259" key="4">
    <source>
        <dbReference type="PROSITE" id="PS01124"/>
    </source>
</evidence>
<dbReference type="SUPFAM" id="SSF46689">
    <property type="entry name" value="Homeodomain-like"/>
    <property type="match status" value="1"/>
</dbReference>
<dbReference type="EMBL" id="QUNR01000002">
    <property type="protein sequence ID" value="REH39139.1"/>
    <property type="molecule type" value="Genomic_DNA"/>
</dbReference>
<dbReference type="GO" id="GO:0005829">
    <property type="term" value="C:cytosol"/>
    <property type="evidence" value="ECO:0007669"/>
    <property type="project" value="TreeGrafter"/>
</dbReference>
<keyword evidence="1" id="KW-0805">Transcription regulation</keyword>
<dbReference type="PROSITE" id="PS01124">
    <property type="entry name" value="HTH_ARAC_FAMILY_2"/>
    <property type="match status" value="1"/>
</dbReference>
<dbReference type="Pfam" id="PF12833">
    <property type="entry name" value="HTH_18"/>
    <property type="match status" value="1"/>
</dbReference>
<dbReference type="InterPro" id="IPR009057">
    <property type="entry name" value="Homeodomain-like_sf"/>
</dbReference>
<name>A0A3E0H6S1_9GAMM</name>
<keyword evidence="6" id="KW-1185">Reference proteome</keyword>
<evidence type="ECO:0000313" key="5">
    <source>
        <dbReference type="EMBL" id="REH39139.1"/>
    </source>
</evidence>
<dbReference type="AlphaFoldDB" id="A0A3E0H6S1"/>
<dbReference type="PANTHER" id="PTHR47894">
    <property type="entry name" value="HTH-TYPE TRANSCRIPTIONAL REGULATOR GADX"/>
    <property type="match status" value="1"/>
</dbReference>
<protein>
    <submittedName>
        <fullName evidence="5">AraC family transcriptional regulator</fullName>
    </submittedName>
</protein>
<accession>A0A3E0H6S1</accession>
<feature type="domain" description="HTH araC/xylS-type" evidence="4">
    <location>
        <begin position="238"/>
        <end position="335"/>
    </location>
</feature>
<comment type="caution">
    <text evidence="5">The sequence shown here is derived from an EMBL/GenBank/DDBJ whole genome shotgun (WGS) entry which is preliminary data.</text>
</comment>
<dbReference type="InterPro" id="IPR018060">
    <property type="entry name" value="HTH_AraC"/>
</dbReference>